<feature type="non-terminal residue" evidence="13">
    <location>
        <position position="1"/>
    </location>
</feature>
<protein>
    <recommendedName>
        <fullName evidence="3 11">Histone-lysine N-methyltransferase, H3 lysine-79 specific</fullName>
        <ecNumber evidence="2 11">2.1.1.360</ecNumber>
    </recommendedName>
    <alternativeName>
        <fullName evidence="9 11">Histone H3-K79 methyltransferase</fullName>
    </alternativeName>
</protein>
<evidence type="ECO:0000313" key="14">
    <source>
        <dbReference type="Proteomes" id="UP001215280"/>
    </source>
</evidence>
<evidence type="ECO:0000256" key="11">
    <source>
        <dbReference type="RuleBase" id="RU271113"/>
    </source>
</evidence>
<evidence type="ECO:0000256" key="7">
    <source>
        <dbReference type="ARBA" id="ARBA00022853"/>
    </source>
</evidence>
<dbReference type="GO" id="GO:0006281">
    <property type="term" value="P:DNA repair"/>
    <property type="evidence" value="ECO:0007669"/>
    <property type="project" value="TreeGrafter"/>
</dbReference>
<evidence type="ECO:0000256" key="5">
    <source>
        <dbReference type="ARBA" id="ARBA00022679"/>
    </source>
</evidence>
<keyword evidence="6 11" id="KW-0949">S-adenosyl-L-methionine</keyword>
<reference evidence="13" key="1">
    <citation type="submission" date="2023-03" db="EMBL/GenBank/DDBJ databases">
        <title>Massive genome expansion in bonnet fungi (Mycena s.s.) driven by repeated elements and novel gene families across ecological guilds.</title>
        <authorList>
            <consortium name="Lawrence Berkeley National Laboratory"/>
            <person name="Harder C.B."/>
            <person name="Miyauchi S."/>
            <person name="Viragh M."/>
            <person name="Kuo A."/>
            <person name="Thoen E."/>
            <person name="Andreopoulos B."/>
            <person name="Lu D."/>
            <person name="Skrede I."/>
            <person name="Drula E."/>
            <person name="Henrissat B."/>
            <person name="Morin E."/>
            <person name="Kohler A."/>
            <person name="Barry K."/>
            <person name="LaButti K."/>
            <person name="Morin E."/>
            <person name="Salamov A."/>
            <person name="Lipzen A."/>
            <person name="Mereny Z."/>
            <person name="Hegedus B."/>
            <person name="Baldrian P."/>
            <person name="Stursova M."/>
            <person name="Weitz H."/>
            <person name="Taylor A."/>
            <person name="Grigoriev I.V."/>
            <person name="Nagy L.G."/>
            <person name="Martin F."/>
            <person name="Kauserud H."/>
        </authorList>
    </citation>
    <scope>NUCLEOTIDE SEQUENCE</scope>
    <source>
        <strain evidence="13">CBHHK188m</strain>
    </source>
</reference>
<evidence type="ECO:0000256" key="6">
    <source>
        <dbReference type="ARBA" id="ARBA00022691"/>
    </source>
</evidence>
<dbReference type="Proteomes" id="UP001215280">
    <property type="component" value="Unassembled WGS sequence"/>
</dbReference>
<evidence type="ECO:0000256" key="10">
    <source>
        <dbReference type="ARBA" id="ARBA00047770"/>
    </source>
</evidence>
<dbReference type="SUPFAM" id="SSF53335">
    <property type="entry name" value="S-adenosyl-L-methionine-dependent methyltransferases"/>
    <property type="match status" value="1"/>
</dbReference>
<dbReference type="PROSITE" id="PS51569">
    <property type="entry name" value="DOT1"/>
    <property type="match status" value="1"/>
</dbReference>
<dbReference type="GO" id="GO:0000077">
    <property type="term" value="P:DNA damage checkpoint signaling"/>
    <property type="evidence" value="ECO:0007669"/>
    <property type="project" value="TreeGrafter"/>
</dbReference>
<comment type="caution">
    <text evidence="13">The sequence shown here is derived from an EMBL/GenBank/DDBJ whole genome shotgun (WGS) entry which is preliminary data.</text>
</comment>
<comment type="subcellular location">
    <subcellularLocation>
        <location evidence="1 11">Nucleus</location>
    </subcellularLocation>
</comment>
<feature type="domain" description="DOT1" evidence="12">
    <location>
        <begin position="1"/>
        <end position="234"/>
    </location>
</feature>
<dbReference type="EMBL" id="JARJLG010000286">
    <property type="protein sequence ID" value="KAJ7719877.1"/>
    <property type="molecule type" value="Genomic_DNA"/>
</dbReference>
<comment type="miscellaneous">
    <text evidence="11">In contrast to other lysine histone methyltransferases, it does not contain a SET domain, suggesting the existence of another mechanism for methylation of lysine residues of histones.</text>
</comment>
<dbReference type="AlphaFoldDB" id="A0AAD7HFY7"/>
<evidence type="ECO:0000256" key="3">
    <source>
        <dbReference type="ARBA" id="ARBA00020987"/>
    </source>
</evidence>
<keyword evidence="4 11" id="KW-0489">Methyltransferase</keyword>
<comment type="catalytic activity">
    <reaction evidence="10 11">
        <text>L-lysyl(79)-[histone H3] + 3 S-adenosyl-L-methionine = N(6),N(6),N(6)-trimethyl-L-lysyl(79)-[histone H3] + 3 S-adenosyl-L-homocysteine + 3 H(+)</text>
        <dbReference type="Rhea" id="RHEA:60328"/>
        <dbReference type="Rhea" id="RHEA-COMP:15549"/>
        <dbReference type="Rhea" id="RHEA-COMP:15552"/>
        <dbReference type="ChEBI" id="CHEBI:15378"/>
        <dbReference type="ChEBI" id="CHEBI:29969"/>
        <dbReference type="ChEBI" id="CHEBI:57856"/>
        <dbReference type="ChEBI" id="CHEBI:59789"/>
        <dbReference type="ChEBI" id="CHEBI:61961"/>
        <dbReference type="EC" id="2.1.1.360"/>
    </reaction>
</comment>
<keyword evidence="5 11" id="KW-0808">Transferase</keyword>
<dbReference type="GO" id="GO:0032259">
    <property type="term" value="P:methylation"/>
    <property type="evidence" value="ECO:0007669"/>
    <property type="project" value="UniProtKB-KW"/>
</dbReference>
<dbReference type="CDD" id="cd02440">
    <property type="entry name" value="AdoMet_MTases"/>
    <property type="match status" value="1"/>
</dbReference>
<keyword evidence="8 11" id="KW-0539">Nucleus</keyword>
<dbReference type="Gene3D" id="3.40.50.150">
    <property type="entry name" value="Vaccinia Virus protein VP39"/>
    <property type="match status" value="1"/>
</dbReference>
<dbReference type="GO" id="GO:0005634">
    <property type="term" value="C:nucleus"/>
    <property type="evidence" value="ECO:0007669"/>
    <property type="project" value="UniProtKB-SubCell"/>
</dbReference>
<dbReference type="PANTHER" id="PTHR21451">
    <property type="entry name" value="HISTONE H3 METHYLTRANSFERASE"/>
    <property type="match status" value="1"/>
</dbReference>
<evidence type="ECO:0000259" key="12">
    <source>
        <dbReference type="PROSITE" id="PS51569"/>
    </source>
</evidence>
<keyword evidence="7 11" id="KW-0156">Chromatin regulator</keyword>
<evidence type="ECO:0000256" key="4">
    <source>
        <dbReference type="ARBA" id="ARBA00022603"/>
    </source>
</evidence>
<sequence length="236" mass="26102">KIPEAIVIHVMNEAYWRGVAPWSETLSHYRPFSDEVYGELKPKFVSEILELTGLTKSSLFLDIGCGVGNVVCQASLQTGCTSHGMEIHTELVDLGQKYFLPAFKARCSMWGFEPRDIYLRAGDVLKDPSAHSLIRTADVVLVNNRAFKDKTNIALTELLGDLKNGAWLVTLKALGDGLHSQNSKGNKGQIMKTPWCLTEHAYPEGSVSWVDTSGHYYVARVNKPEARILSEGTSCT</sequence>
<comment type="function">
    <text evidence="11">Histone methyltransferase that specifically trimethylates histone H3 to form H3K79me3. This methylation is required for telomere silencing and for the pachytene checkpoint during the meiotic cell cycle by allowing the recruitment of RAD9 to double strand breaks. Nucleosomes are preferred as substrate compared to free histone.</text>
</comment>
<dbReference type="EC" id="2.1.1.360" evidence="2 11"/>
<gene>
    <name evidence="13" type="ORF">DFH07DRAFT_761013</name>
</gene>
<evidence type="ECO:0000256" key="2">
    <source>
        <dbReference type="ARBA" id="ARBA00012190"/>
    </source>
</evidence>
<accession>A0AAD7HFY7</accession>
<comment type="activity regulation">
    <text evidence="11">Ubiquitination of histone H2B to form H2BK123ub1 is required for efficient DOT1 methyltransferase activity on histone H3.</text>
</comment>
<keyword evidence="14" id="KW-1185">Reference proteome</keyword>
<dbReference type="InterPro" id="IPR029063">
    <property type="entry name" value="SAM-dependent_MTases_sf"/>
</dbReference>
<organism evidence="13 14">
    <name type="scientific">Mycena maculata</name>
    <dbReference type="NCBI Taxonomy" id="230809"/>
    <lineage>
        <taxon>Eukaryota</taxon>
        <taxon>Fungi</taxon>
        <taxon>Dikarya</taxon>
        <taxon>Basidiomycota</taxon>
        <taxon>Agaricomycotina</taxon>
        <taxon>Agaricomycetes</taxon>
        <taxon>Agaricomycetidae</taxon>
        <taxon>Agaricales</taxon>
        <taxon>Marasmiineae</taxon>
        <taxon>Mycenaceae</taxon>
        <taxon>Mycena</taxon>
    </lineage>
</organism>
<dbReference type="Pfam" id="PF08123">
    <property type="entry name" value="DOT1"/>
    <property type="match status" value="1"/>
</dbReference>
<dbReference type="PANTHER" id="PTHR21451:SF0">
    <property type="entry name" value="HISTONE-LYSINE N-METHYLTRANSFERASE, H3 LYSINE-79 SPECIFIC"/>
    <property type="match status" value="1"/>
</dbReference>
<name>A0AAD7HFY7_9AGAR</name>
<proteinExistence type="inferred from homology"/>
<evidence type="ECO:0000256" key="9">
    <source>
        <dbReference type="ARBA" id="ARBA00029821"/>
    </source>
</evidence>
<evidence type="ECO:0000256" key="1">
    <source>
        <dbReference type="ARBA" id="ARBA00004123"/>
    </source>
</evidence>
<dbReference type="GO" id="GO:0140956">
    <property type="term" value="F:histone H3K79 trimethyltransferase activity"/>
    <property type="evidence" value="ECO:0007669"/>
    <property type="project" value="UniProtKB-EC"/>
</dbReference>
<evidence type="ECO:0000256" key="8">
    <source>
        <dbReference type="ARBA" id="ARBA00023242"/>
    </source>
</evidence>
<dbReference type="InterPro" id="IPR025789">
    <property type="entry name" value="DOT1_dom"/>
</dbReference>
<comment type="similarity">
    <text evidence="11">Belongs to the class I-like SAM-binding methyltransferase superfamily. DOT1 family.</text>
</comment>
<dbReference type="InterPro" id="IPR030445">
    <property type="entry name" value="H3-K79_meTrfase"/>
</dbReference>
<evidence type="ECO:0000313" key="13">
    <source>
        <dbReference type="EMBL" id="KAJ7719877.1"/>
    </source>
</evidence>